<keyword evidence="3" id="KW-0479">Metal-binding</keyword>
<keyword evidence="7 14" id="KW-0472">Membrane</keyword>
<evidence type="ECO:0000256" key="2">
    <source>
        <dbReference type="ARBA" id="ARBA00022692"/>
    </source>
</evidence>
<dbReference type="Pfam" id="PF04082">
    <property type="entry name" value="Fungal_trans"/>
    <property type="match status" value="1"/>
</dbReference>
<evidence type="ECO:0000256" key="12">
    <source>
        <dbReference type="ARBA" id="ARBA00048048"/>
    </source>
</evidence>
<proteinExistence type="predicted"/>
<evidence type="ECO:0000256" key="7">
    <source>
        <dbReference type="ARBA" id="ARBA00023136"/>
    </source>
</evidence>
<evidence type="ECO:0000256" key="6">
    <source>
        <dbReference type="ARBA" id="ARBA00023125"/>
    </source>
</evidence>
<dbReference type="GO" id="GO:0006351">
    <property type="term" value="P:DNA-templated transcription"/>
    <property type="evidence" value="ECO:0007669"/>
    <property type="project" value="InterPro"/>
</dbReference>
<feature type="region of interest" description="Disordered" evidence="13">
    <location>
        <begin position="1"/>
        <end position="120"/>
    </location>
</feature>
<dbReference type="GO" id="GO:0008270">
    <property type="term" value="F:zinc ion binding"/>
    <property type="evidence" value="ECO:0007669"/>
    <property type="project" value="InterPro"/>
</dbReference>
<keyword evidence="6" id="KW-0238">DNA-binding</keyword>
<dbReference type="CDD" id="cd12148">
    <property type="entry name" value="fungal_TF_MHR"/>
    <property type="match status" value="1"/>
</dbReference>
<sequence length="1428" mass="156422">GSSHGHSSSLSSFTFTRSSTFPSLASPVRSTFGPGSPVRTTFAEPLPSIRAGEPFRPSSPSTHAPTLPQRNPSPLGGPSLALPPSTRGLNRATSDTRTYSNGSTYSTSPPHIHARSTSTVAEQIPLARLPSKQSREALIPAGTPVKSALGEPSFGAMLINAGKRASFGFGKVDEKPPSPHPSIPIPAEQGGLQVRDERDKEKGWGDSVGGVRNPRESIVRFTRARSRSHSSNGSIRSSGSAEGSHPRTAPPTKTSHPEPRRPAYVASGWQPDLGPVVRNSKGKVVKQHQLVASESRWFFGGRFVTGGGTRRVPVNQRTAPGQDDWAYSVGATGYAYESATATTPTFEKQERTKRNRFTLVPYPFVFSVLLVLGTAGTWMGTTCVWWWKNMSPGLAGAGAWLVLLVVVSMAKTAFTDPGIVPRNLDPTPVVDDDGVPYMRDMYVRGIPVRVKYCITCKTYRPLRSSHCRICDNCVDGCDHHCQWVNNCVGRRNYSTFITFLIACFLAILLMAVTAALHIYLQTRPEHGSKMLKEALGGTGIGSAVVFVVCAAVIWPVGTLLGYHIRLLALNVTTIEQLRNSAQASLGGAEAPNAFSLAPYYPATYQYPPQQQQQQAPQQQAHGFYDEHESRKRSASAAEQDDEDEPRSAGTSAAPTPREENKSKRTKTQRACDPCRRKKIRCDILPDTDPPICQHCKQYSFNCTFFLPITETRFKKKRIEEDQGASTGGTSATRPTATPPTPSLDATHAHPHPPPAQQLQPQQPQSMGEVKIYGPTSLSFLVHSTATIPIRTMESYDSRYHQTWQVGASGEGFIQVLEPSTPNQLAAAPLPKPLEHRVERETLQNLINAYFREVAPTFCVITRDEFVRSPAPPPVLLYSMCVAAACSRRVERGVFEALRATLGNVMRNDDVLSVSSVANVQALLILSMNGDCHSVNVPNATSAAWLRAGAAIRMAQDLGMHRAEAVQTDLELRRRLWSACVIVDSWYAASYGHPLTINVLDCDVRLPRTDEAEGHKMEFMGELVKLSILLGRVLKSIYSPTGLLHARDNILETLLADLDLWRHQLPQQFVFTNSATAGTHAGLLHLYYACVCMMFWRVFMRISYSCPAHLKFSLTVERMTDLVYMSRDVIEWLSMEENERIFDCCYMVGYAATAAALIQYHAWARRKDPEAVVKLRKLKDTIKRWEASVEPGHMPTAEIICLLYEATQCAPEPSRTTDKRLNPTVGVHNVRAPEALRGLEFRKDVSRPGGGVFVASKRMIPALSDLPRGTVVPRPDTADGDRDRESVISGTSLSGSEESPFGYGVAQHTNVNPALAQVELDPSENMGVQVLNMLDQPLPSESFAVDNEGMLSGIGLANGLQYDLGANEQWNSLLSQFQPAMVGDPAYHLMQPFSEPYMGAVSTGQLHAATPTALANGIGFPPMQPYPHQ</sequence>
<evidence type="ECO:0000256" key="3">
    <source>
        <dbReference type="ARBA" id="ARBA00022723"/>
    </source>
</evidence>
<dbReference type="CDD" id="cd00067">
    <property type="entry name" value="GAL4"/>
    <property type="match status" value="1"/>
</dbReference>
<accession>A0A8H3DWH2</accession>
<evidence type="ECO:0000256" key="13">
    <source>
        <dbReference type="SAM" id="MobiDB-lite"/>
    </source>
</evidence>
<dbReference type="SMART" id="SM00906">
    <property type="entry name" value="Fungal_trans"/>
    <property type="match status" value="1"/>
</dbReference>
<dbReference type="EMBL" id="CAJNJQ010000391">
    <property type="protein sequence ID" value="CAE7074973.1"/>
    <property type="molecule type" value="Genomic_DNA"/>
</dbReference>
<evidence type="ECO:0000256" key="1">
    <source>
        <dbReference type="ARBA" id="ARBA00004141"/>
    </source>
</evidence>
<feature type="transmembrane region" description="Helical" evidence="14">
    <location>
        <begin position="393"/>
        <end position="414"/>
    </location>
</feature>
<evidence type="ECO:0000313" key="17">
    <source>
        <dbReference type="Proteomes" id="UP000663827"/>
    </source>
</evidence>
<evidence type="ECO:0000256" key="11">
    <source>
        <dbReference type="ARBA" id="ARBA00023288"/>
    </source>
</evidence>
<dbReference type="PROSITE" id="PS00463">
    <property type="entry name" value="ZN2_CY6_FUNGAL_1"/>
    <property type="match status" value="1"/>
</dbReference>
<protein>
    <recommendedName>
        <fullName evidence="15">Zn(2)-C6 fungal-type domain-containing protein</fullName>
    </recommendedName>
</protein>
<name>A0A8H3DWH2_9AGAM</name>
<keyword evidence="5" id="KW-0805">Transcription regulation</keyword>
<keyword evidence="2 14" id="KW-0812">Transmembrane</keyword>
<gene>
    <name evidence="16" type="ORF">RDB_LOCUS19092</name>
</gene>
<dbReference type="SMART" id="SM00066">
    <property type="entry name" value="GAL4"/>
    <property type="match status" value="1"/>
</dbReference>
<dbReference type="GO" id="GO:0000981">
    <property type="term" value="F:DNA-binding transcription factor activity, RNA polymerase II-specific"/>
    <property type="evidence" value="ECO:0007669"/>
    <property type="project" value="InterPro"/>
</dbReference>
<evidence type="ECO:0000256" key="10">
    <source>
        <dbReference type="ARBA" id="ARBA00023242"/>
    </source>
</evidence>
<feature type="transmembrane region" description="Helical" evidence="14">
    <location>
        <begin position="496"/>
        <end position="520"/>
    </location>
</feature>
<comment type="catalytic activity">
    <reaction evidence="12">
        <text>L-cysteinyl-[protein] + hexadecanoyl-CoA = S-hexadecanoyl-L-cysteinyl-[protein] + CoA</text>
        <dbReference type="Rhea" id="RHEA:36683"/>
        <dbReference type="Rhea" id="RHEA-COMP:10131"/>
        <dbReference type="Rhea" id="RHEA-COMP:11032"/>
        <dbReference type="ChEBI" id="CHEBI:29950"/>
        <dbReference type="ChEBI" id="CHEBI:57287"/>
        <dbReference type="ChEBI" id="CHEBI:57379"/>
        <dbReference type="ChEBI" id="CHEBI:74151"/>
        <dbReference type="EC" id="2.3.1.225"/>
    </reaction>
</comment>
<comment type="caution">
    <text evidence="16">The sequence shown here is derived from an EMBL/GenBank/DDBJ whole genome shotgun (WGS) entry which is preliminary data.</text>
</comment>
<reference evidence="16" key="1">
    <citation type="submission" date="2021-01" db="EMBL/GenBank/DDBJ databases">
        <authorList>
            <person name="Kaushik A."/>
        </authorList>
    </citation>
    <scope>NUCLEOTIDE SEQUENCE</scope>
    <source>
        <strain evidence="16">AG5</strain>
    </source>
</reference>
<evidence type="ECO:0000256" key="8">
    <source>
        <dbReference type="ARBA" id="ARBA00023139"/>
    </source>
</evidence>
<dbReference type="PANTHER" id="PTHR31668:SF26">
    <property type="entry name" value="GLUCOSE TRANSPORT TRANSCRIPTION REGULATOR RGT1-RELATED"/>
    <property type="match status" value="1"/>
</dbReference>
<feature type="compositionally biased region" description="Polar residues" evidence="13">
    <location>
        <begin position="1287"/>
        <end position="1296"/>
    </location>
</feature>
<dbReference type="InterPro" id="IPR050797">
    <property type="entry name" value="Carb_Metab_Trans_Reg"/>
</dbReference>
<feature type="compositionally biased region" description="Low complexity" evidence="13">
    <location>
        <begin position="723"/>
        <end position="735"/>
    </location>
</feature>
<keyword evidence="9" id="KW-0804">Transcription</keyword>
<feature type="region of interest" description="Disordered" evidence="13">
    <location>
        <begin position="1265"/>
        <end position="1299"/>
    </location>
</feature>
<keyword evidence="10" id="KW-0539">Nucleus</keyword>
<feature type="transmembrane region" description="Helical" evidence="14">
    <location>
        <begin position="540"/>
        <end position="562"/>
    </location>
</feature>
<dbReference type="PANTHER" id="PTHR31668">
    <property type="entry name" value="GLUCOSE TRANSPORT TRANSCRIPTION REGULATOR RGT1-RELATED-RELATED"/>
    <property type="match status" value="1"/>
</dbReference>
<feature type="compositionally biased region" description="Polar residues" evidence="13">
    <location>
        <begin position="58"/>
        <end position="70"/>
    </location>
</feature>
<dbReference type="Pfam" id="PF01529">
    <property type="entry name" value="DHHC"/>
    <property type="match status" value="1"/>
</dbReference>
<keyword evidence="8" id="KW-0564">Palmitate</keyword>
<feature type="region of interest" description="Disordered" evidence="13">
    <location>
        <begin position="607"/>
        <end position="671"/>
    </location>
</feature>
<feature type="compositionally biased region" description="Low complexity" evidence="13">
    <location>
        <begin position="229"/>
        <end position="241"/>
    </location>
</feature>
<feature type="compositionally biased region" description="Polar residues" evidence="13">
    <location>
        <begin position="87"/>
        <end position="120"/>
    </location>
</feature>
<organism evidence="16 17">
    <name type="scientific">Rhizoctonia solani</name>
    <dbReference type="NCBI Taxonomy" id="456999"/>
    <lineage>
        <taxon>Eukaryota</taxon>
        <taxon>Fungi</taxon>
        <taxon>Dikarya</taxon>
        <taxon>Basidiomycota</taxon>
        <taxon>Agaricomycotina</taxon>
        <taxon>Agaricomycetes</taxon>
        <taxon>Cantharellales</taxon>
        <taxon>Ceratobasidiaceae</taxon>
        <taxon>Rhizoctonia</taxon>
    </lineage>
</organism>
<comment type="subcellular location">
    <subcellularLocation>
        <location evidence="1">Membrane</location>
        <topology evidence="1">Multi-pass membrane protein</topology>
    </subcellularLocation>
</comment>
<dbReference type="Proteomes" id="UP000663827">
    <property type="component" value="Unassembled WGS sequence"/>
</dbReference>
<evidence type="ECO:0000313" key="16">
    <source>
        <dbReference type="EMBL" id="CAE7074973.1"/>
    </source>
</evidence>
<dbReference type="GO" id="GO:0003677">
    <property type="term" value="F:DNA binding"/>
    <property type="evidence" value="ECO:0007669"/>
    <property type="project" value="UniProtKB-KW"/>
</dbReference>
<evidence type="ECO:0000256" key="14">
    <source>
        <dbReference type="SAM" id="Phobius"/>
    </source>
</evidence>
<dbReference type="InterPro" id="IPR007219">
    <property type="entry name" value="XnlR_reg_dom"/>
</dbReference>
<keyword evidence="11" id="KW-0449">Lipoprotein</keyword>
<dbReference type="PROSITE" id="PS50048">
    <property type="entry name" value="ZN2_CY6_FUNGAL_2"/>
    <property type="match status" value="1"/>
</dbReference>
<evidence type="ECO:0000256" key="4">
    <source>
        <dbReference type="ARBA" id="ARBA00022989"/>
    </source>
</evidence>
<feature type="non-terminal residue" evidence="16">
    <location>
        <position position="1"/>
    </location>
</feature>
<feature type="compositionally biased region" description="Low complexity" evidence="13">
    <location>
        <begin position="1"/>
        <end position="24"/>
    </location>
</feature>
<feature type="region of interest" description="Disordered" evidence="13">
    <location>
        <begin position="717"/>
        <end position="768"/>
    </location>
</feature>
<feature type="region of interest" description="Disordered" evidence="13">
    <location>
        <begin position="169"/>
        <end position="269"/>
    </location>
</feature>
<dbReference type="GO" id="GO:0019706">
    <property type="term" value="F:protein-cysteine S-palmitoyltransferase activity"/>
    <property type="evidence" value="ECO:0007669"/>
    <property type="project" value="UniProtKB-EC"/>
</dbReference>
<keyword evidence="4 14" id="KW-1133">Transmembrane helix</keyword>
<dbReference type="Pfam" id="PF00172">
    <property type="entry name" value="Zn_clus"/>
    <property type="match status" value="1"/>
</dbReference>
<evidence type="ECO:0000256" key="9">
    <source>
        <dbReference type="ARBA" id="ARBA00023163"/>
    </source>
</evidence>
<evidence type="ECO:0000256" key="5">
    <source>
        <dbReference type="ARBA" id="ARBA00023015"/>
    </source>
</evidence>
<evidence type="ECO:0000259" key="15">
    <source>
        <dbReference type="PROSITE" id="PS50048"/>
    </source>
</evidence>
<feature type="compositionally biased region" description="Basic and acidic residues" evidence="13">
    <location>
        <begin position="1275"/>
        <end position="1285"/>
    </location>
</feature>
<feature type="compositionally biased region" description="Low complexity" evidence="13">
    <location>
        <begin position="607"/>
        <end position="620"/>
    </location>
</feature>
<dbReference type="InterPro" id="IPR001594">
    <property type="entry name" value="Palmitoyltrfase_DHHC"/>
</dbReference>
<dbReference type="SUPFAM" id="SSF57701">
    <property type="entry name" value="Zn2/Cys6 DNA-binding domain"/>
    <property type="match status" value="1"/>
</dbReference>
<feature type="compositionally biased region" description="Basic and acidic residues" evidence="13">
    <location>
        <begin position="194"/>
        <end position="204"/>
    </location>
</feature>
<feature type="compositionally biased region" description="Low complexity" evidence="13">
    <location>
        <begin position="72"/>
        <end position="85"/>
    </location>
</feature>
<feature type="domain" description="Zn(2)-C6 fungal-type" evidence="15">
    <location>
        <begin position="670"/>
        <end position="704"/>
    </location>
</feature>
<feature type="transmembrane region" description="Helical" evidence="14">
    <location>
        <begin position="359"/>
        <end position="387"/>
    </location>
</feature>
<dbReference type="InterPro" id="IPR001138">
    <property type="entry name" value="Zn2Cys6_DnaBD"/>
</dbReference>
<dbReference type="GO" id="GO:0016020">
    <property type="term" value="C:membrane"/>
    <property type="evidence" value="ECO:0007669"/>
    <property type="project" value="UniProtKB-SubCell"/>
</dbReference>
<dbReference type="Gene3D" id="4.10.240.10">
    <property type="entry name" value="Zn(2)-C6 fungal-type DNA-binding domain"/>
    <property type="match status" value="1"/>
</dbReference>
<dbReference type="PROSITE" id="PS50216">
    <property type="entry name" value="DHHC"/>
    <property type="match status" value="1"/>
</dbReference>
<dbReference type="InterPro" id="IPR036864">
    <property type="entry name" value="Zn2-C6_fun-type_DNA-bd_sf"/>
</dbReference>